<comment type="subcellular location">
    <subcellularLocation>
        <location evidence="1">Cell membrane</location>
        <topology evidence="1">Multi-pass membrane protein</topology>
    </subcellularLocation>
</comment>
<accession>A0A8J8CJP7</accession>
<dbReference type="PIRSF" id="PIRSF031773">
    <property type="entry name" value="DevC"/>
    <property type="match status" value="1"/>
</dbReference>
<evidence type="ECO:0000313" key="9">
    <source>
        <dbReference type="EMBL" id="NDJ19218.1"/>
    </source>
</evidence>
<organism evidence="9 10">
    <name type="scientific">Myxacorys almedinensis A</name>
    <dbReference type="NCBI Taxonomy" id="2690445"/>
    <lineage>
        <taxon>Bacteria</taxon>
        <taxon>Bacillati</taxon>
        <taxon>Cyanobacteriota</taxon>
        <taxon>Cyanophyceae</taxon>
        <taxon>Leptolyngbyales</taxon>
        <taxon>Leptolyngbyaceae</taxon>
        <taxon>Myxacorys</taxon>
        <taxon>Myxacorys almedinensis</taxon>
    </lineage>
</organism>
<evidence type="ECO:0000256" key="1">
    <source>
        <dbReference type="ARBA" id="ARBA00004651"/>
    </source>
</evidence>
<feature type="transmembrane region" description="Helical" evidence="7">
    <location>
        <begin position="357"/>
        <end position="378"/>
    </location>
</feature>
<feature type="transmembrane region" description="Helical" evidence="7">
    <location>
        <begin position="16"/>
        <end position="37"/>
    </location>
</feature>
<name>A0A8J8CJP7_9CYAN</name>
<dbReference type="InterPro" id="IPR051125">
    <property type="entry name" value="ABC-4/HrtB_transporter"/>
</dbReference>
<proteinExistence type="predicted"/>
<evidence type="ECO:0000256" key="5">
    <source>
        <dbReference type="ARBA" id="ARBA00022989"/>
    </source>
</evidence>
<dbReference type="GO" id="GO:0005886">
    <property type="term" value="C:plasma membrane"/>
    <property type="evidence" value="ECO:0007669"/>
    <property type="project" value="UniProtKB-SubCell"/>
</dbReference>
<keyword evidence="4 7" id="KW-0812">Transmembrane</keyword>
<dbReference type="InterPro" id="IPR003838">
    <property type="entry name" value="ABC3_permease_C"/>
</dbReference>
<dbReference type="PANTHER" id="PTHR43738">
    <property type="entry name" value="ABC TRANSPORTER, MEMBRANE PROTEIN"/>
    <property type="match status" value="1"/>
</dbReference>
<evidence type="ECO:0000259" key="8">
    <source>
        <dbReference type="Pfam" id="PF02687"/>
    </source>
</evidence>
<evidence type="ECO:0000313" key="10">
    <source>
        <dbReference type="Proteomes" id="UP000646053"/>
    </source>
</evidence>
<reference evidence="9" key="1">
    <citation type="submission" date="2019-12" db="EMBL/GenBank/DDBJ databases">
        <title>High-Quality draft genome sequences of three cyanobacteria isolated from the limestone walls of the Old Cathedral of Coimbra.</title>
        <authorList>
            <person name="Tiago I."/>
            <person name="Soares F."/>
            <person name="Portugal A."/>
        </authorList>
    </citation>
    <scope>NUCLEOTIDE SEQUENCE</scope>
    <source>
        <strain evidence="9">A</strain>
    </source>
</reference>
<feature type="transmembrane region" description="Helical" evidence="7">
    <location>
        <begin position="385"/>
        <end position="411"/>
    </location>
</feature>
<keyword evidence="2" id="KW-0813">Transport</keyword>
<keyword evidence="6 7" id="KW-0472">Membrane</keyword>
<dbReference type="AlphaFoldDB" id="A0A8J8CJP7"/>
<evidence type="ECO:0000256" key="2">
    <source>
        <dbReference type="ARBA" id="ARBA00022448"/>
    </source>
</evidence>
<evidence type="ECO:0000256" key="3">
    <source>
        <dbReference type="ARBA" id="ARBA00022475"/>
    </source>
</evidence>
<keyword evidence="3" id="KW-1003">Cell membrane</keyword>
<evidence type="ECO:0000256" key="7">
    <source>
        <dbReference type="SAM" id="Phobius"/>
    </source>
</evidence>
<protein>
    <submittedName>
        <fullName evidence="9">ABC transporter permease</fullName>
    </submittedName>
</protein>
<sequence>MPSIARKNLFEDIPRFVVAQAGIMFAVSLVTIQVGILQGFTRSTARLIDQSNVDLWVASEDMVHLELSSAIAAERVMQAQKVEGVDRAEALMIRSSIWRDPSGNITPIRIFGFDPSTRMFAGFGISQGKLDSLKQPYTVMVDQGSLKFLALNQLSDPPESSPANRGSIGSFGTLPAQVVGLTNDTQSIASSIFIFTSLENANAYGTAGMNSAVNCIRQPSGELSCVNNFENQPLKATPVEAPPPRRLSIADPISYVMIRAQSGQDLGQLKQRLQSTLPGTQVYTQAEMSSITRAYWSQRTGVGFVLGLGASVGFIVGMVIVGQILYSSVSDHLREFGTLKAMGASNWVIYSVILEQALWMAVLGYIPSIALCFGLGVWTQAAKGIMILITPATAGGILVLTVVMCVGSALFAVQKVTRVDPAIVFKA</sequence>
<feature type="transmembrane region" description="Helical" evidence="7">
    <location>
        <begin position="302"/>
        <end position="326"/>
    </location>
</feature>
<dbReference type="EMBL" id="WVIE01000026">
    <property type="protein sequence ID" value="NDJ19218.1"/>
    <property type="molecule type" value="Genomic_DNA"/>
</dbReference>
<dbReference type="InterPro" id="IPR005891">
    <property type="entry name" value="DevC"/>
</dbReference>
<comment type="caution">
    <text evidence="9">The sequence shown here is derived from an EMBL/GenBank/DDBJ whole genome shotgun (WGS) entry which is preliminary data.</text>
</comment>
<evidence type="ECO:0000256" key="6">
    <source>
        <dbReference type="ARBA" id="ARBA00023136"/>
    </source>
</evidence>
<feature type="domain" description="ABC3 transporter permease C-terminal" evidence="8">
    <location>
        <begin position="311"/>
        <end position="421"/>
    </location>
</feature>
<gene>
    <name evidence="9" type="ORF">GS601_18305</name>
</gene>
<keyword evidence="5 7" id="KW-1133">Transmembrane helix</keyword>
<evidence type="ECO:0000256" key="4">
    <source>
        <dbReference type="ARBA" id="ARBA00022692"/>
    </source>
</evidence>
<keyword evidence="10" id="KW-1185">Reference proteome</keyword>
<dbReference type="PANTHER" id="PTHR43738:SF1">
    <property type="entry name" value="HEMIN TRANSPORT SYSTEM PERMEASE PROTEIN HRTB-RELATED"/>
    <property type="match status" value="1"/>
</dbReference>
<dbReference type="Proteomes" id="UP000646053">
    <property type="component" value="Unassembled WGS sequence"/>
</dbReference>
<dbReference type="Pfam" id="PF02687">
    <property type="entry name" value="FtsX"/>
    <property type="match status" value="1"/>
</dbReference>